<reference evidence="3" key="3">
    <citation type="submission" date="2015-06" db="UniProtKB">
        <authorList>
            <consortium name="EnsemblMetazoa"/>
        </authorList>
    </citation>
    <scope>IDENTIFICATION</scope>
</reference>
<dbReference type="GeneID" id="20202015"/>
<evidence type="ECO:0000313" key="4">
    <source>
        <dbReference type="Proteomes" id="UP000015101"/>
    </source>
</evidence>
<dbReference type="STRING" id="6412.T1EZL5"/>
<dbReference type="Proteomes" id="UP000015101">
    <property type="component" value="Unassembled WGS sequence"/>
</dbReference>
<organism evidence="3 4">
    <name type="scientific">Helobdella robusta</name>
    <name type="common">Californian leech</name>
    <dbReference type="NCBI Taxonomy" id="6412"/>
    <lineage>
        <taxon>Eukaryota</taxon>
        <taxon>Metazoa</taxon>
        <taxon>Spiralia</taxon>
        <taxon>Lophotrochozoa</taxon>
        <taxon>Annelida</taxon>
        <taxon>Clitellata</taxon>
        <taxon>Hirudinea</taxon>
        <taxon>Rhynchobdellida</taxon>
        <taxon>Glossiphoniidae</taxon>
        <taxon>Helobdella</taxon>
    </lineage>
</organism>
<evidence type="ECO:0008006" key="5">
    <source>
        <dbReference type="Google" id="ProtNLM"/>
    </source>
</evidence>
<reference evidence="2 4" key="2">
    <citation type="journal article" date="2013" name="Nature">
        <title>Insights into bilaterian evolution from three spiralian genomes.</title>
        <authorList>
            <person name="Simakov O."/>
            <person name="Marletaz F."/>
            <person name="Cho S.J."/>
            <person name="Edsinger-Gonzales E."/>
            <person name="Havlak P."/>
            <person name="Hellsten U."/>
            <person name="Kuo D.H."/>
            <person name="Larsson T."/>
            <person name="Lv J."/>
            <person name="Arendt D."/>
            <person name="Savage R."/>
            <person name="Osoegawa K."/>
            <person name="de Jong P."/>
            <person name="Grimwood J."/>
            <person name="Chapman J.A."/>
            <person name="Shapiro H."/>
            <person name="Aerts A."/>
            <person name="Otillar R.P."/>
            <person name="Terry A.Y."/>
            <person name="Boore J.L."/>
            <person name="Grigoriev I.V."/>
            <person name="Lindberg D.R."/>
            <person name="Seaver E.C."/>
            <person name="Weisblat D.A."/>
            <person name="Putnam N.H."/>
            <person name="Rokhsar D.S."/>
        </authorList>
    </citation>
    <scope>NUCLEOTIDE SEQUENCE</scope>
</reference>
<name>T1EZL5_HELRO</name>
<protein>
    <recommendedName>
        <fullName evidence="5">PAS domain-containing protein</fullName>
    </recommendedName>
</protein>
<feature type="compositionally biased region" description="Polar residues" evidence="1">
    <location>
        <begin position="44"/>
        <end position="67"/>
    </location>
</feature>
<reference evidence="4" key="1">
    <citation type="submission" date="2012-12" db="EMBL/GenBank/DDBJ databases">
        <authorList>
            <person name="Hellsten U."/>
            <person name="Grimwood J."/>
            <person name="Chapman J.A."/>
            <person name="Shapiro H."/>
            <person name="Aerts A."/>
            <person name="Otillar R.P."/>
            <person name="Terry A.Y."/>
            <person name="Boore J.L."/>
            <person name="Simakov O."/>
            <person name="Marletaz F."/>
            <person name="Cho S.-J."/>
            <person name="Edsinger-Gonzales E."/>
            <person name="Havlak P."/>
            <person name="Kuo D.-H."/>
            <person name="Larsson T."/>
            <person name="Lv J."/>
            <person name="Arendt D."/>
            <person name="Savage R."/>
            <person name="Osoegawa K."/>
            <person name="de Jong P."/>
            <person name="Lindberg D.R."/>
            <person name="Seaver E.C."/>
            <person name="Weisblat D.A."/>
            <person name="Putnam N.H."/>
            <person name="Grigoriev I.V."/>
            <person name="Rokhsar D.S."/>
        </authorList>
    </citation>
    <scope>NUCLEOTIDE SEQUENCE</scope>
</reference>
<dbReference type="RefSeq" id="XP_009011644.1">
    <property type="nucleotide sequence ID" value="XM_009013396.1"/>
</dbReference>
<sequence length="149" mass="15901">MEGLADFITTSLSHSSDSLMNKSRSCNVGNSINYSNSNCSNVNDGSTSYDSASHMPSNLGQQNNKNADGSGGGDLMDVVQQREVSSSKPSPSSLLNHSLVGPLLLQALDGFLVIVGTDGVIEFASENIGVYLNYSAMMKMSAHWNNIWF</sequence>
<dbReference type="Gene3D" id="3.30.450.20">
    <property type="entry name" value="PAS domain"/>
    <property type="match status" value="1"/>
</dbReference>
<dbReference type="OrthoDB" id="10035882at2759"/>
<dbReference type="HOGENOM" id="CLU_1751678_0_0_1"/>
<dbReference type="KEGG" id="hro:HELRODRAFT_167640"/>
<dbReference type="AlphaFoldDB" id="T1EZL5"/>
<dbReference type="PANTHER" id="PTHR10684:SF4">
    <property type="entry name" value="TAIMAN, ISOFORM G"/>
    <property type="match status" value="1"/>
</dbReference>
<dbReference type="EMBL" id="KB095905">
    <property type="protein sequence ID" value="ESO09830.1"/>
    <property type="molecule type" value="Genomic_DNA"/>
</dbReference>
<dbReference type="CTD" id="20202015"/>
<dbReference type="InParanoid" id="T1EZL5"/>
<dbReference type="EMBL" id="AMQM01002826">
    <property type="status" value="NOT_ANNOTATED_CDS"/>
    <property type="molecule type" value="Genomic_DNA"/>
</dbReference>
<proteinExistence type="predicted"/>
<dbReference type="GO" id="GO:0003713">
    <property type="term" value="F:transcription coactivator activity"/>
    <property type="evidence" value="ECO:0007669"/>
    <property type="project" value="InterPro"/>
</dbReference>
<evidence type="ECO:0000313" key="2">
    <source>
        <dbReference type="EMBL" id="ESO09830.1"/>
    </source>
</evidence>
<dbReference type="InterPro" id="IPR017426">
    <property type="entry name" value="Nuclear_rcpt_coactivator"/>
</dbReference>
<feature type="region of interest" description="Disordered" evidence="1">
    <location>
        <begin position="43"/>
        <end position="92"/>
    </location>
</feature>
<dbReference type="EnsemblMetazoa" id="HelroT167640">
    <property type="protein sequence ID" value="HelroP167640"/>
    <property type="gene ID" value="HelroG167640"/>
</dbReference>
<accession>T1EZL5</accession>
<evidence type="ECO:0000313" key="3">
    <source>
        <dbReference type="EnsemblMetazoa" id="HelroP167640"/>
    </source>
</evidence>
<dbReference type="PANTHER" id="PTHR10684">
    <property type="entry name" value="NUCLEAR RECEPTOR COACTIVATOR"/>
    <property type="match status" value="1"/>
</dbReference>
<keyword evidence="4" id="KW-1185">Reference proteome</keyword>
<gene>
    <name evidence="3" type="primary">20202015</name>
    <name evidence="2" type="ORF">HELRODRAFT_167640</name>
</gene>
<dbReference type="GO" id="GO:0005634">
    <property type="term" value="C:nucleus"/>
    <property type="evidence" value="ECO:0007669"/>
    <property type="project" value="InterPro"/>
</dbReference>
<evidence type="ECO:0000256" key="1">
    <source>
        <dbReference type="SAM" id="MobiDB-lite"/>
    </source>
</evidence>